<dbReference type="Proteomes" id="UP001221268">
    <property type="component" value="Chromosome"/>
</dbReference>
<keyword evidence="1" id="KW-0812">Transmembrane</keyword>
<name>A0ABY7RJB1_9NEIS</name>
<evidence type="ECO:0008006" key="4">
    <source>
        <dbReference type="Google" id="ProtNLM"/>
    </source>
</evidence>
<accession>A0ABY7RJB1</accession>
<keyword evidence="1" id="KW-0472">Membrane</keyword>
<feature type="transmembrane region" description="Helical" evidence="1">
    <location>
        <begin position="73"/>
        <end position="92"/>
    </location>
</feature>
<evidence type="ECO:0000256" key="1">
    <source>
        <dbReference type="SAM" id="Phobius"/>
    </source>
</evidence>
<feature type="transmembrane region" description="Helical" evidence="1">
    <location>
        <begin position="140"/>
        <end position="163"/>
    </location>
</feature>
<reference evidence="2 3" key="1">
    <citation type="submission" date="2023-01" db="EMBL/GenBank/DDBJ databases">
        <authorList>
            <person name="Yang C."/>
        </authorList>
    </citation>
    <scope>NUCLEOTIDE SEQUENCE [LARGE SCALE GENOMIC DNA]</scope>
    <source>
        <strain evidence="2 3">ZJ106</strain>
    </source>
</reference>
<dbReference type="RefSeq" id="WP_272606960.1">
    <property type="nucleotide sequence ID" value="NZ_CP116766.1"/>
</dbReference>
<feature type="transmembrane region" description="Helical" evidence="1">
    <location>
        <begin position="43"/>
        <end position="67"/>
    </location>
</feature>
<protein>
    <recommendedName>
        <fullName evidence="4">Transmembrane protein</fullName>
    </recommendedName>
</protein>
<sequence>MHSLLYYFQLNSLLCIVANSASKGNDMNHNNLRKLHLTAARTACLLIATFWISTLISEMFLSLNAVIWVKNAIVYGVFLLMAAMAITGATGFKMGGKSKHPNIAAKQKRMPLIALNGLLILLPCAFYLCHKANSEQFDSVFYAVQGVELVAGLVNLSLMALSMKDGLAIRKRKA</sequence>
<organism evidence="2 3">
    <name type="scientific">Neisseria lisongii</name>
    <dbReference type="NCBI Taxonomy" id="2912188"/>
    <lineage>
        <taxon>Bacteria</taxon>
        <taxon>Pseudomonadati</taxon>
        <taxon>Pseudomonadota</taxon>
        <taxon>Betaproteobacteria</taxon>
        <taxon>Neisseriales</taxon>
        <taxon>Neisseriaceae</taxon>
        <taxon>Neisseria</taxon>
    </lineage>
</organism>
<evidence type="ECO:0000313" key="2">
    <source>
        <dbReference type="EMBL" id="WCL71378.1"/>
    </source>
</evidence>
<keyword evidence="3" id="KW-1185">Reference proteome</keyword>
<gene>
    <name evidence="2" type="ORF">PJU73_08610</name>
</gene>
<keyword evidence="1" id="KW-1133">Transmembrane helix</keyword>
<dbReference type="EMBL" id="CP116766">
    <property type="protein sequence ID" value="WCL71378.1"/>
    <property type="molecule type" value="Genomic_DNA"/>
</dbReference>
<feature type="transmembrane region" description="Helical" evidence="1">
    <location>
        <begin position="6"/>
        <end position="22"/>
    </location>
</feature>
<feature type="transmembrane region" description="Helical" evidence="1">
    <location>
        <begin position="112"/>
        <end position="128"/>
    </location>
</feature>
<proteinExistence type="predicted"/>
<evidence type="ECO:0000313" key="3">
    <source>
        <dbReference type="Proteomes" id="UP001221268"/>
    </source>
</evidence>